<evidence type="ECO:0000259" key="8">
    <source>
        <dbReference type="PROSITE" id="PS50203"/>
    </source>
</evidence>
<evidence type="ECO:0000256" key="5">
    <source>
        <dbReference type="PIRSR" id="PIRSR622684-1"/>
    </source>
</evidence>
<feature type="active site" evidence="5 6">
    <location>
        <position position="249"/>
    </location>
</feature>
<protein>
    <recommendedName>
        <fullName evidence="8">Calpain catalytic domain-containing protein</fullName>
    </recommendedName>
</protein>
<comment type="caution">
    <text evidence="9">The sequence shown here is derived from an EMBL/GenBank/DDBJ whole genome shotgun (WGS) entry which is preliminary data.</text>
</comment>
<feature type="compositionally biased region" description="Polar residues" evidence="7">
    <location>
        <begin position="762"/>
        <end position="783"/>
    </location>
</feature>
<keyword evidence="3 6" id="KW-0378">Hydrolase</keyword>
<organism evidence="9 10">
    <name type="scientific">Tritrichomonas foetus</name>
    <dbReference type="NCBI Taxonomy" id="1144522"/>
    <lineage>
        <taxon>Eukaryota</taxon>
        <taxon>Metamonada</taxon>
        <taxon>Parabasalia</taxon>
        <taxon>Tritrichomonadida</taxon>
        <taxon>Tritrichomonadidae</taxon>
        <taxon>Tritrichomonas</taxon>
    </lineage>
</organism>
<dbReference type="PANTHER" id="PTHR10183">
    <property type="entry name" value="CALPAIN"/>
    <property type="match status" value="1"/>
</dbReference>
<gene>
    <name evidence="9" type="ORF">TRFO_26383</name>
</gene>
<feature type="compositionally biased region" description="Basic and acidic residues" evidence="7">
    <location>
        <begin position="731"/>
        <end position="752"/>
    </location>
</feature>
<dbReference type="SMART" id="SM00230">
    <property type="entry name" value="CysPc"/>
    <property type="match status" value="1"/>
</dbReference>
<dbReference type="RefSeq" id="XP_068358923.1">
    <property type="nucleotide sequence ID" value="XM_068504914.1"/>
</dbReference>
<evidence type="ECO:0000256" key="7">
    <source>
        <dbReference type="SAM" id="MobiDB-lite"/>
    </source>
</evidence>
<accession>A0A1J4K3M5</accession>
<feature type="domain" description="Calpain catalytic" evidence="8">
    <location>
        <begin position="37"/>
        <end position="321"/>
    </location>
</feature>
<reference evidence="9" key="1">
    <citation type="submission" date="2016-10" db="EMBL/GenBank/DDBJ databases">
        <authorList>
            <person name="Benchimol M."/>
            <person name="Almeida L.G."/>
            <person name="Vasconcelos A.T."/>
            <person name="Perreira-Neves A."/>
            <person name="Rosa I.A."/>
            <person name="Tasca T."/>
            <person name="Bogo M.R."/>
            <person name="de Souza W."/>
        </authorList>
    </citation>
    <scope>NUCLEOTIDE SEQUENCE [LARGE SCALE GENOMIC DNA]</scope>
    <source>
        <strain evidence="9">K</strain>
    </source>
</reference>
<dbReference type="Proteomes" id="UP000179807">
    <property type="component" value="Unassembled WGS sequence"/>
</dbReference>
<dbReference type="Pfam" id="PF00648">
    <property type="entry name" value="Peptidase_C2"/>
    <property type="match status" value="1"/>
</dbReference>
<name>A0A1J4K3M5_9EUKA</name>
<evidence type="ECO:0000256" key="3">
    <source>
        <dbReference type="ARBA" id="ARBA00022801"/>
    </source>
</evidence>
<dbReference type="Gene3D" id="3.90.70.10">
    <property type="entry name" value="Cysteine proteinases"/>
    <property type="match status" value="1"/>
</dbReference>
<feature type="compositionally biased region" description="Basic and acidic residues" evidence="7">
    <location>
        <begin position="829"/>
        <end position="842"/>
    </location>
</feature>
<feature type="compositionally biased region" description="Basic and acidic residues" evidence="7">
    <location>
        <begin position="786"/>
        <end position="820"/>
    </location>
</feature>
<dbReference type="PRINTS" id="PR00704">
    <property type="entry name" value="CALPAIN"/>
</dbReference>
<dbReference type="PROSITE" id="PS50203">
    <property type="entry name" value="CALPAIN_CAT"/>
    <property type="match status" value="1"/>
</dbReference>
<dbReference type="OrthoDB" id="424753at2759"/>
<sequence length="850" mass="97573">MTDSSRTINLMKTLQSSGDTVTKFEETIKKFQKDGKKYIDPDFYPNQSYTDADKEILEEHIWKRVEEQYNSDLFYNINPDSIVQGRLGTCYFIAALIYAAHKPELVKALFHPLSSLEVGCVLVYFNFLGEKLPVIVDTQIPYDVTGTTPLFSRPRDNSESPWVSLVEKAFAKACGAFSIIESGQTHFGVHVLLDYFSVSHPSLDCLGDVFGSLLKMKAINAMIGTAVNHIPNGMSEDDFKNYTGLIDKHAYQILDIKEAQKKKFIKLRNPWGNFEWTGDYSDTSDKWTESLKKELGFENSNDGAFWMLFSDFSRYFTSISYSFPPEKNWKKESVYGVITGSIDGRSPCEKSKNVGCIPQWSLKFTKKAKVRIHYEISGNPTYHGLYLAKKAIKVDFLDPESLVIRSSTNSCVNGFEYEITNFDNTYTFFLTRLEENKEVPCFYRIVVESSDTNFVIKKYDDDFSKAVKFETTGSFEPGEFDGWDPYSSPPLTSCRQWFLKFSQKTELRIRVFKNITEKTLDLFIANTDEKISYALKGIEYRDFRLEPFSDFEEYSVQINSVEKPWMICLYRPKSDDITKYKLECICRDKFEYGLMPEPDRENDCGFIISGKLVKGKTDGLSPYGGDISPMKQWNLVFTKPTKLILIYKQKGATTQHSVYLQQKNSIGEKMSTFYKSSLHFDFDIEPDSSYDQCIWDITDVSKPYVLCVTRSAANSPSEYSLELFGKENYKMNEIGGKDTPKTKKVAKKEQKIDFPPLVMVQQPENFSPKSTRPSTQKPTKQSSNNKENEAKKKIEEVKANENEIKSDDKKKAEDKKKTDNKNTTNESNNDSKEEQEKTEAKNQSKCCLLI</sequence>
<keyword evidence="2 6" id="KW-0645">Protease</keyword>
<evidence type="ECO:0000313" key="9">
    <source>
        <dbReference type="EMBL" id="OHT05787.1"/>
    </source>
</evidence>
<dbReference type="GO" id="GO:0004198">
    <property type="term" value="F:calcium-dependent cysteine-type endopeptidase activity"/>
    <property type="evidence" value="ECO:0007669"/>
    <property type="project" value="InterPro"/>
</dbReference>
<dbReference type="InterPro" id="IPR038765">
    <property type="entry name" value="Papain-like_cys_pep_sf"/>
</dbReference>
<dbReference type="AlphaFoldDB" id="A0A1J4K3M5"/>
<evidence type="ECO:0000256" key="1">
    <source>
        <dbReference type="ARBA" id="ARBA00007623"/>
    </source>
</evidence>
<dbReference type="InterPro" id="IPR022684">
    <property type="entry name" value="Calpain_cysteine_protease"/>
</dbReference>
<dbReference type="VEuPathDB" id="TrichDB:TRFO_26383"/>
<evidence type="ECO:0000256" key="2">
    <source>
        <dbReference type="ARBA" id="ARBA00022670"/>
    </source>
</evidence>
<dbReference type="GO" id="GO:0006508">
    <property type="term" value="P:proteolysis"/>
    <property type="evidence" value="ECO:0007669"/>
    <property type="project" value="UniProtKB-KW"/>
</dbReference>
<evidence type="ECO:0000256" key="4">
    <source>
        <dbReference type="ARBA" id="ARBA00022807"/>
    </source>
</evidence>
<dbReference type="SUPFAM" id="SSF54001">
    <property type="entry name" value="Cysteine proteinases"/>
    <property type="match status" value="1"/>
</dbReference>
<comment type="similarity">
    <text evidence="1">Belongs to the peptidase C2 family.</text>
</comment>
<feature type="active site" evidence="5 6">
    <location>
        <position position="269"/>
    </location>
</feature>
<dbReference type="PANTHER" id="PTHR10183:SF379">
    <property type="entry name" value="CALPAIN-5"/>
    <property type="match status" value="1"/>
</dbReference>
<evidence type="ECO:0000313" key="10">
    <source>
        <dbReference type="Proteomes" id="UP000179807"/>
    </source>
</evidence>
<evidence type="ECO:0000256" key="6">
    <source>
        <dbReference type="PROSITE-ProRule" id="PRU00239"/>
    </source>
</evidence>
<keyword evidence="4 6" id="KW-0788">Thiol protease</keyword>
<proteinExistence type="inferred from homology"/>
<dbReference type="EMBL" id="MLAK01000746">
    <property type="protein sequence ID" value="OHT05787.1"/>
    <property type="molecule type" value="Genomic_DNA"/>
</dbReference>
<dbReference type="GeneID" id="94839618"/>
<feature type="active site" evidence="5 6">
    <location>
        <position position="90"/>
    </location>
</feature>
<feature type="region of interest" description="Disordered" evidence="7">
    <location>
        <begin position="731"/>
        <end position="850"/>
    </location>
</feature>
<dbReference type="InterPro" id="IPR001300">
    <property type="entry name" value="Peptidase_C2_calpain_cat"/>
</dbReference>
<keyword evidence="10" id="KW-1185">Reference proteome</keyword>